<protein>
    <submittedName>
        <fullName evidence="1">15702_t:CDS:1</fullName>
    </submittedName>
</protein>
<feature type="non-terminal residue" evidence="1">
    <location>
        <position position="230"/>
    </location>
</feature>
<comment type="caution">
    <text evidence="1">The sequence shown here is derived from an EMBL/GenBank/DDBJ whole genome shotgun (WGS) entry which is preliminary data.</text>
</comment>
<proteinExistence type="predicted"/>
<dbReference type="Proteomes" id="UP000789525">
    <property type="component" value="Unassembled WGS sequence"/>
</dbReference>
<gene>
    <name evidence="1" type="ORF">ACOLOM_LOCUS8042</name>
</gene>
<organism evidence="1 2">
    <name type="scientific">Acaulospora colombiana</name>
    <dbReference type="NCBI Taxonomy" id="27376"/>
    <lineage>
        <taxon>Eukaryota</taxon>
        <taxon>Fungi</taxon>
        <taxon>Fungi incertae sedis</taxon>
        <taxon>Mucoromycota</taxon>
        <taxon>Glomeromycotina</taxon>
        <taxon>Glomeromycetes</taxon>
        <taxon>Diversisporales</taxon>
        <taxon>Acaulosporaceae</taxon>
        <taxon>Acaulospora</taxon>
    </lineage>
</organism>
<evidence type="ECO:0000313" key="1">
    <source>
        <dbReference type="EMBL" id="CAG8644142.1"/>
    </source>
</evidence>
<reference evidence="1" key="1">
    <citation type="submission" date="2021-06" db="EMBL/GenBank/DDBJ databases">
        <authorList>
            <person name="Kallberg Y."/>
            <person name="Tangrot J."/>
            <person name="Rosling A."/>
        </authorList>
    </citation>
    <scope>NUCLEOTIDE SEQUENCE</scope>
    <source>
        <strain evidence="1">CL356</strain>
    </source>
</reference>
<accession>A0ACA9N9V6</accession>
<evidence type="ECO:0000313" key="2">
    <source>
        <dbReference type="Proteomes" id="UP000789525"/>
    </source>
</evidence>
<dbReference type="EMBL" id="CAJVPT010019839">
    <property type="protein sequence ID" value="CAG8644142.1"/>
    <property type="molecule type" value="Genomic_DNA"/>
</dbReference>
<name>A0ACA9N9V6_9GLOM</name>
<sequence length="230" mass="26027">MPLSFNPNRLKVQLKLAINRLKLTQQKKNSMNKRARKEIAALLENNKEESARIRVEGIIREDYYIEAMEMLELYCELLMARFGVLEQMNTADPFLVNRYLEEIAKSYNVNWKLSEDMDDSLVSIGLSFDSKISNNKLEPFTALPDMDLLMSLNDDTDGENNNSNNKPTPTSGSCQGVSSFVPPDNHDNKLSNSSSSLIDDQPSIINGSDVPPPYSKNDNQKDDLPDFDEL</sequence>
<keyword evidence="2" id="KW-1185">Reference proteome</keyword>